<organism evidence="1 2">
    <name type="scientific">Araneus ventricosus</name>
    <name type="common">Orbweaver spider</name>
    <name type="synonym">Epeira ventricosa</name>
    <dbReference type="NCBI Taxonomy" id="182803"/>
    <lineage>
        <taxon>Eukaryota</taxon>
        <taxon>Metazoa</taxon>
        <taxon>Ecdysozoa</taxon>
        <taxon>Arthropoda</taxon>
        <taxon>Chelicerata</taxon>
        <taxon>Arachnida</taxon>
        <taxon>Araneae</taxon>
        <taxon>Araneomorphae</taxon>
        <taxon>Entelegynae</taxon>
        <taxon>Araneoidea</taxon>
        <taxon>Araneidae</taxon>
        <taxon>Araneus</taxon>
    </lineage>
</organism>
<dbReference type="AlphaFoldDB" id="A0A4Y2P1W5"/>
<dbReference type="EMBL" id="BGPR01010061">
    <property type="protein sequence ID" value="GBN44026.1"/>
    <property type="molecule type" value="Genomic_DNA"/>
</dbReference>
<reference evidence="1 2" key="1">
    <citation type="journal article" date="2019" name="Sci. Rep.">
        <title>Orb-weaving spider Araneus ventricosus genome elucidates the spidroin gene catalogue.</title>
        <authorList>
            <person name="Kono N."/>
            <person name="Nakamura H."/>
            <person name="Ohtoshi R."/>
            <person name="Moran D.A.P."/>
            <person name="Shinohara A."/>
            <person name="Yoshida Y."/>
            <person name="Fujiwara M."/>
            <person name="Mori M."/>
            <person name="Tomita M."/>
            <person name="Arakawa K."/>
        </authorList>
    </citation>
    <scope>NUCLEOTIDE SEQUENCE [LARGE SCALE GENOMIC DNA]</scope>
</reference>
<comment type="caution">
    <text evidence="1">The sequence shown here is derived from an EMBL/GenBank/DDBJ whole genome shotgun (WGS) entry which is preliminary data.</text>
</comment>
<evidence type="ECO:0000313" key="2">
    <source>
        <dbReference type="Proteomes" id="UP000499080"/>
    </source>
</evidence>
<sequence length="167" mass="18784">MLPTSYIKNLSYESYEDLVCIMHNNGSDIGTKTDSKEFPLLYLPYVHSVLLKEIATLITSADLFIGIVADKIKVNHRSRHNVGLRIPNFDINTNNLLHSTYLEHNFVNDFSGKGLESSILKTLLKFGSDAQYVREQLAGIAMDGQYIKLSVVNHIKDELNLKNVLAS</sequence>
<keyword evidence="2" id="KW-1185">Reference proteome</keyword>
<accession>A0A4Y2P1W5</accession>
<gene>
    <name evidence="1" type="ORF">AVEN_28371_1</name>
</gene>
<evidence type="ECO:0000313" key="1">
    <source>
        <dbReference type="EMBL" id="GBN44026.1"/>
    </source>
</evidence>
<proteinExistence type="predicted"/>
<dbReference type="Proteomes" id="UP000499080">
    <property type="component" value="Unassembled WGS sequence"/>
</dbReference>
<name>A0A4Y2P1W5_ARAVE</name>
<protein>
    <submittedName>
        <fullName evidence="1">Uncharacterized protein</fullName>
    </submittedName>
</protein>